<keyword evidence="6" id="KW-0539">Nucleus</keyword>
<evidence type="ECO:0000256" key="5">
    <source>
        <dbReference type="ARBA" id="ARBA00023235"/>
    </source>
</evidence>
<reference evidence="12" key="2">
    <citation type="journal article" date="2023" name="Science">
        <title>Genomic signatures of disease resistance in endangered staghorn corals.</title>
        <authorList>
            <person name="Vollmer S.V."/>
            <person name="Selwyn J.D."/>
            <person name="Despard B.A."/>
            <person name="Roesel C.L."/>
        </authorList>
    </citation>
    <scope>NUCLEOTIDE SEQUENCE</scope>
    <source>
        <strain evidence="12">K2</strain>
    </source>
</reference>
<dbReference type="GO" id="GO:0005737">
    <property type="term" value="C:cytoplasm"/>
    <property type="evidence" value="ECO:0007669"/>
    <property type="project" value="TreeGrafter"/>
</dbReference>
<keyword evidence="3" id="KW-0067">ATP-binding</keyword>
<dbReference type="InterPro" id="IPR014001">
    <property type="entry name" value="Helicase_ATP-bd"/>
</dbReference>
<evidence type="ECO:0000313" key="12">
    <source>
        <dbReference type="EMBL" id="KAK2548360.1"/>
    </source>
</evidence>
<gene>
    <name evidence="12" type="ORF">P5673_031415</name>
</gene>
<evidence type="ECO:0000256" key="8">
    <source>
        <dbReference type="ARBA" id="ARBA00034808"/>
    </source>
</evidence>
<dbReference type="Pfam" id="PF00270">
    <property type="entry name" value="DEAD"/>
    <property type="match status" value="1"/>
</dbReference>
<dbReference type="GO" id="GO:0009378">
    <property type="term" value="F:four-way junction helicase activity"/>
    <property type="evidence" value="ECO:0007669"/>
    <property type="project" value="TreeGrafter"/>
</dbReference>
<reference evidence="12" key="1">
    <citation type="journal article" date="2023" name="G3 (Bethesda)">
        <title>Whole genome assembly and annotation of the endangered Caribbean coral Acropora cervicornis.</title>
        <authorList>
            <person name="Selwyn J.D."/>
            <person name="Vollmer S.V."/>
        </authorList>
    </citation>
    <scope>NUCLEOTIDE SEQUENCE</scope>
    <source>
        <strain evidence="12">K2</strain>
    </source>
</reference>
<keyword evidence="4" id="KW-0238">DNA-binding</keyword>
<dbReference type="GO" id="GO:0005634">
    <property type="term" value="C:nucleus"/>
    <property type="evidence" value="ECO:0007669"/>
    <property type="project" value="TreeGrafter"/>
</dbReference>
<feature type="domain" description="Helicase C-terminal" evidence="11">
    <location>
        <begin position="240"/>
        <end position="414"/>
    </location>
</feature>
<comment type="similarity">
    <text evidence="1">Belongs to the helicase family. RecQ subfamily.</text>
</comment>
<keyword evidence="5" id="KW-0413">Isomerase</keyword>
<evidence type="ECO:0000256" key="3">
    <source>
        <dbReference type="ARBA" id="ARBA00022840"/>
    </source>
</evidence>
<dbReference type="PANTHER" id="PTHR13710:SF153">
    <property type="entry name" value="RECQ-LIKE DNA HELICASE BLM"/>
    <property type="match status" value="1"/>
</dbReference>
<dbReference type="Proteomes" id="UP001249851">
    <property type="component" value="Unassembled WGS sequence"/>
</dbReference>
<evidence type="ECO:0000256" key="1">
    <source>
        <dbReference type="ARBA" id="ARBA00005446"/>
    </source>
</evidence>
<dbReference type="EMBL" id="JARQWQ010000148">
    <property type="protein sequence ID" value="KAK2548360.1"/>
    <property type="molecule type" value="Genomic_DNA"/>
</dbReference>
<comment type="caution">
    <text evidence="12">The sequence shown here is derived from an EMBL/GenBank/DDBJ whole genome shotgun (WGS) entry which is preliminary data.</text>
</comment>
<organism evidence="12 13">
    <name type="scientific">Acropora cervicornis</name>
    <name type="common">Staghorn coral</name>
    <dbReference type="NCBI Taxonomy" id="6130"/>
    <lineage>
        <taxon>Eukaryota</taxon>
        <taxon>Metazoa</taxon>
        <taxon>Cnidaria</taxon>
        <taxon>Anthozoa</taxon>
        <taxon>Hexacorallia</taxon>
        <taxon>Scleractinia</taxon>
        <taxon>Astrocoeniina</taxon>
        <taxon>Acroporidae</taxon>
        <taxon>Acropora</taxon>
    </lineage>
</organism>
<evidence type="ECO:0000256" key="2">
    <source>
        <dbReference type="ARBA" id="ARBA00022741"/>
    </source>
</evidence>
<evidence type="ECO:0000256" key="6">
    <source>
        <dbReference type="ARBA" id="ARBA00023242"/>
    </source>
</evidence>
<dbReference type="GO" id="GO:0005694">
    <property type="term" value="C:chromosome"/>
    <property type="evidence" value="ECO:0007669"/>
    <property type="project" value="TreeGrafter"/>
</dbReference>
<name>A0AAD9UST9_ACRCE</name>
<dbReference type="Pfam" id="PF00271">
    <property type="entry name" value="Helicase_C"/>
    <property type="match status" value="1"/>
</dbReference>
<sequence length="515" mass="57271">MPEELDVVFEAALQKALNFLSERGFNRELRQEQKSSVKQLFTGGDLLAVLPTGFGKSLIFQLLALVNDDHVVLVICPLKSIVNDQIKEASSMGISAGSLSDCLQTDIVSGKYRLLFASAEAALAKSFLEALKREGNSLHDNLAAIVVDESHNVETWTGKRSKNTSTAFRESFGKLGSLRSFCRKGTPVAALTGTADERTRKTIQESLALKVNLLTVYVSPNRENLRFSVKKVKKEQQLEELHWLIELIKQHAKDTPKTLIFCNTLNEIAQVTNYLLSKLGPHAYDQQNKVPQNCFLGVYHSNSWDRNKERISNSLKARNGSIKRVVVATTALCMGVNFPDIRYIITWGAARSLLDFRQEAGRAGRDGVQSHAVVLYHGQQVGPCEKEVKQFLKTNGCLHVGAYQSLDKNIKSLSPLHNCCSFCATVCKCNGHSCNAEALPFEAEASLPDEAVNRRTREVTSRDRRDLDSALKEVVTSIKMQGLSIDNTSSHGFSEQLRTFLVISLYFRLVLLCIF</sequence>
<dbReference type="GO" id="GO:0003677">
    <property type="term" value="F:DNA binding"/>
    <property type="evidence" value="ECO:0007669"/>
    <property type="project" value="UniProtKB-KW"/>
</dbReference>
<evidence type="ECO:0000256" key="9">
    <source>
        <dbReference type="ARBA" id="ARBA00044542"/>
    </source>
</evidence>
<dbReference type="GO" id="GO:0000724">
    <property type="term" value="P:double-strand break repair via homologous recombination"/>
    <property type="evidence" value="ECO:0007669"/>
    <property type="project" value="TreeGrafter"/>
</dbReference>
<evidence type="ECO:0000256" key="4">
    <source>
        <dbReference type="ARBA" id="ARBA00023125"/>
    </source>
</evidence>
<dbReference type="EC" id="5.6.2.4" evidence="8"/>
<protein>
    <recommendedName>
        <fullName evidence="8">DNA 3'-5' helicase</fullName>
        <ecNumber evidence="8">5.6.2.4</ecNumber>
    </recommendedName>
    <alternativeName>
        <fullName evidence="9">DNA 3'-5' helicase BLM</fullName>
    </alternativeName>
</protein>
<evidence type="ECO:0000259" key="10">
    <source>
        <dbReference type="PROSITE" id="PS51192"/>
    </source>
</evidence>
<evidence type="ECO:0000256" key="7">
    <source>
        <dbReference type="ARBA" id="ARBA00034617"/>
    </source>
</evidence>
<dbReference type="PANTHER" id="PTHR13710">
    <property type="entry name" value="DNA HELICASE RECQ FAMILY MEMBER"/>
    <property type="match status" value="1"/>
</dbReference>
<dbReference type="Gene3D" id="3.40.50.300">
    <property type="entry name" value="P-loop containing nucleotide triphosphate hydrolases"/>
    <property type="match status" value="2"/>
</dbReference>
<evidence type="ECO:0000259" key="11">
    <source>
        <dbReference type="PROSITE" id="PS51194"/>
    </source>
</evidence>
<dbReference type="AlphaFoldDB" id="A0AAD9UST9"/>
<dbReference type="PROSITE" id="PS51194">
    <property type="entry name" value="HELICASE_CTER"/>
    <property type="match status" value="1"/>
</dbReference>
<keyword evidence="13" id="KW-1185">Reference proteome</keyword>
<keyword evidence="2" id="KW-0547">Nucleotide-binding</keyword>
<dbReference type="SUPFAM" id="SSF52540">
    <property type="entry name" value="P-loop containing nucleoside triphosphate hydrolases"/>
    <property type="match status" value="1"/>
</dbReference>
<accession>A0AAD9UST9</accession>
<dbReference type="PROSITE" id="PS51192">
    <property type="entry name" value="HELICASE_ATP_BIND_1"/>
    <property type="match status" value="1"/>
</dbReference>
<dbReference type="InterPro" id="IPR027417">
    <property type="entry name" value="P-loop_NTPase"/>
</dbReference>
<dbReference type="SMART" id="SM00490">
    <property type="entry name" value="HELICc"/>
    <property type="match status" value="1"/>
</dbReference>
<evidence type="ECO:0000313" key="13">
    <source>
        <dbReference type="Proteomes" id="UP001249851"/>
    </source>
</evidence>
<proteinExistence type="inferred from homology"/>
<dbReference type="GO" id="GO:0043138">
    <property type="term" value="F:3'-5' DNA helicase activity"/>
    <property type="evidence" value="ECO:0007669"/>
    <property type="project" value="UniProtKB-EC"/>
</dbReference>
<feature type="domain" description="Helicase ATP-binding" evidence="10">
    <location>
        <begin position="37"/>
        <end position="213"/>
    </location>
</feature>
<dbReference type="InterPro" id="IPR011545">
    <property type="entry name" value="DEAD/DEAH_box_helicase_dom"/>
</dbReference>
<dbReference type="SMART" id="SM00487">
    <property type="entry name" value="DEXDc"/>
    <property type="match status" value="1"/>
</dbReference>
<comment type="catalytic activity">
    <reaction evidence="7">
        <text>Couples ATP hydrolysis with the unwinding of duplex DNA by translocating in the 3'-5' direction.</text>
        <dbReference type="EC" id="5.6.2.4"/>
    </reaction>
</comment>
<dbReference type="InterPro" id="IPR001650">
    <property type="entry name" value="Helicase_C-like"/>
</dbReference>
<keyword evidence="12" id="KW-0378">Hydrolase</keyword>
<keyword evidence="12" id="KW-0347">Helicase</keyword>
<dbReference type="GO" id="GO:0005524">
    <property type="term" value="F:ATP binding"/>
    <property type="evidence" value="ECO:0007669"/>
    <property type="project" value="UniProtKB-KW"/>
</dbReference>